<dbReference type="PROSITE" id="PS51300">
    <property type="entry name" value="NIRD"/>
    <property type="match status" value="1"/>
</dbReference>
<sequence length="72" mass="8180">RSRVLKSHIDYGNMTCFEVEEVDVKVYRAVSDSEEDWKGGVPDCITSVVVEFARRLSRITVKEICIGSVTRD</sequence>
<protein>
    <submittedName>
        <fullName evidence="1">Uncharacterized protein</fullName>
    </submittedName>
</protein>
<reference evidence="1 2" key="1">
    <citation type="journal article" date="2018" name="Front. Plant Sci.">
        <title>Red Clover (Trifolium pratense) and Zigzag Clover (T. medium) - A Picture of Genomic Similarities and Differences.</title>
        <authorList>
            <person name="Dluhosova J."/>
            <person name="Istvanek J."/>
            <person name="Nedelnik J."/>
            <person name="Repkova J."/>
        </authorList>
    </citation>
    <scope>NUCLEOTIDE SEQUENCE [LARGE SCALE GENOMIC DNA]</scope>
    <source>
        <strain evidence="2">cv. 10/8</strain>
        <tissue evidence="1">Leaf</tissue>
    </source>
</reference>
<dbReference type="AlphaFoldDB" id="A0A392TAI3"/>
<proteinExistence type="predicted"/>
<name>A0A392TAI3_9FABA</name>
<keyword evidence="2" id="KW-1185">Reference proteome</keyword>
<accession>A0A392TAI3</accession>
<organism evidence="1 2">
    <name type="scientific">Trifolium medium</name>
    <dbReference type="NCBI Taxonomy" id="97028"/>
    <lineage>
        <taxon>Eukaryota</taxon>
        <taxon>Viridiplantae</taxon>
        <taxon>Streptophyta</taxon>
        <taxon>Embryophyta</taxon>
        <taxon>Tracheophyta</taxon>
        <taxon>Spermatophyta</taxon>
        <taxon>Magnoliopsida</taxon>
        <taxon>eudicotyledons</taxon>
        <taxon>Gunneridae</taxon>
        <taxon>Pentapetalae</taxon>
        <taxon>rosids</taxon>
        <taxon>fabids</taxon>
        <taxon>Fabales</taxon>
        <taxon>Fabaceae</taxon>
        <taxon>Papilionoideae</taxon>
        <taxon>50 kb inversion clade</taxon>
        <taxon>NPAAA clade</taxon>
        <taxon>Hologalegina</taxon>
        <taxon>IRL clade</taxon>
        <taxon>Trifolieae</taxon>
        <taxon>Trifolium</taxon>
    </lineage>
</organism>
<dbReference type="Proteomes" id="UP000265520">
    <property type="component" value="Unassembled WGS sequence"/>
</dbReference>
<evidence type="ECO:0000313" key="2">
    <source>
        <dbReference type="Proteomes" id="UP000265520"/>
    </source>
</evidence>
<feature type="non-terminal residue" evidence="1">
    <location>
        <position position="1"/>
    </location>
</feature>
<evidence type="ECO:0000313" key="1">
    <source>
        <dbReference type="EMBL" id="MCI57136.1"/>
    </source>
</evidence>
<comment type="caution">
    <text evidence="1">The sequence shown here is derived from an EMBL/GenBank/DDBJ whole genome shotgun (WGS) entry which is preliminary data.</text>
</comment>
<dbReference type="EMBL" id="LXQA010523929">
    <property type="protein sequence ID" value="MCI57136.1"/>
    <property type="molecule type" value="Genomic_DNA"/>
</dbReference>